<name>W4P3L5_9BACE</name>
<protein>
    <recommendedName>
        <fullName evidence="3">DUF4843 domain-containing protein</fullName>
    </recommendedName>
</protein>
<dbReference type="EMBL" id="BAIQ01000002">
    <property type="protein sequence ID" value="GAE14287.1"/>
    <property type="molecule type" value="Genomic_DNA"/>
</dbReference>
<accession>W4P3L5</accession>
<gene>
    <name evidence="1" type="ORF">JCM6292_400</name>
</gene>
<dbReference type="AlphaFoldDB" id="W4P3L5"/>
<sequence length="225" mass="26780">MKHIIYFIFALFVCGVYAGCSENEIELYNQTPRVNFVATWNMRSFVDTDYVKKTPYITDSFVVRIQGDFLKEQRAFCLKSIPNSNYEKSVEIVLDDTYTYTALDTVCQTFYYKINRPEVKSGKKVYGCFLEFDLDNPRHQFDKGLVEKKRMDLNVRWNLKPENWEEWIWKEYSDAKYMFMMDVCECTLKDMQDDDYDKVVEAYKNYKDAGNPPILDEKGDEISFE</sequence>
<evidence type="ECO:0008006" key="3">
    <source>
        <dbReference type="Google" id="ProtNLM"/>
    </source>
</evidence>
<proteinExistence type="predicted"/>
<evidence type="ECO:0000313" key="1">
    <source>
        <dbReference type="EMBL" id="GAE14287.1"/>
    </source>
</evidence>
<reference evidence="1 2" key="1">
    <citation type="journal article" date="2014" name="Genome Announc.">
        <title>Draft Genome Sequences of Three Strains of Bacteroides pyogenes Isolated from a Cat and Swine.</title>
        <authorList>
            <person name="Sakamoto M."/>
            <person name="Oshima K."/>
            <person name="Suda W."/>
            <person name="Kitamura K."/>
            <person name="Iida T."/>
            <person name="Hattori M."/>
            <person name="Ohkuma M."/>
        </authorList>
    </citation>
    <scope>NUCLEOTIDE SEQUENCE [LARGE SCALE GENOMIC DNA]</scope>
    <source>
        <strain evidence="1 2">JCM 6292</strain>
    </source>
</reference>
<comment type="caution">
    <text evidence="1">The sequence shown here is derived from an EMBL/GenBank/DDBJ whole genome shotgun (WGS) entry which is preliminary data.</text>
</comment>
<evidence type="ECO:0000313" key="2">
    <source>
        <dbReference type="Proteomes" id="UP000018861"/>
    </source>
</evidence>
<organism evidence="1 2">
    <name type="scientific">Bacteroides pyogenes JCM 6292</name>
    <dbReference type="NCBI Taxonomy" id="1235809"/>
    <lineage>
        <taxon>Bacteria</taxon>
        <taxon>Pseudomonadati</taxon>
        <taxon>Bacteroidota</taxon>
        <taxon>Bacteroidia</taxon>
        <taxon>Bacteroidales</taxon>
        <taxon>Bacteroidaceae</taxon>
        <taxon>Bacteroides</taxon>
    </lineage>
</organism>
<dbReference type="Proteomes" id="UP000018861">
    <property type="component" value="Unassembled WGS sequence"/>
</dbReference>